<keyword evidence="4" id="KW-1185">Reference proteome</keyword>
<proteinExistence type="predicted"/>
<dbReference type="InterPro" id="IPR040233">
    <property type="entry name" value="CCD97-like_C"/>
</dbReference>
<feature type="region of interest" description="Disordered" evidence="1">
    <location>
        <begin position="159"/>
        <end position="216"/>
    </location>
</feature>
<gene>
    <name evidence="3" type="primary">CCDC97</name>
    <name evidence="3" type="ORF">CU098_008434</name>
</gene>
<evidence type="ECO:0000313" key="3">
    <source>
        <dbReference type="EMBL" id="RCH85038.1"/>
    </source>
</evidence>
<dbReference type="InterPro" id="IPR018613">
    <property type="entry name" value="Ccdc97-like"/>
</dbReference>
<dbReference type="Proteomes" id="UP000253551">
    <property type="component" value="Unassembled WGS sequence"/>
</dbReference>
<evidence type="ECO:0000313" key="4">
    <source>
        <dbReference type="Proteomes" id="UP000253551"/>
    </source>
</evidence>
<dbReference type="PANTHER" id="PTHR31840">
    <property type="entry name" value="COILED-COIL DOMAIN-CONTAINING PROTEIN 97"/>
    <property type="match status" value="1"/>
</dbReference>
<sequence>MGETELNDKDKLEQMNAMLESDPGLFLSKWGRYLSQSILSLFQCLQDDYEVKFYLSSLLYKETELPTTNTRNQKSALYTLFQNRRFEYLKRELRHSDYFSDESMQLREPELYQQYVGRYIPEEKKNEPFGKNITLVNRILSNIDQSYVNDCLNRQRVVEEEQFEEEEEESDDDGPLSMDKDVEMKDSNQEKIEAKSETNESDTEKEDVEDMDKYKEEKRDELIRLLEEKFLAGKDNDFDYSQIDYNEVYDDIEQQERDFQDRYFDEDDY</sequence>
<organism evidence="3 4">
    <name type="scientific">Rhizopus stolonifer</name>
    <name type="common">Rhizopus nigricans</name>
    <dbReference type="NCBI Taxonomy" id="4846"/>
    <lineage>
        <taxon>Eukaryota</taxon>
        <taxon>Fungi</taxon>
        <taxon>Fungi incertae sedis</taxon>
        <taxon>Mucoromycota</taxon>
        <taxon>Mucoromycotina</taxon>
        <taxon>Mucoromycetes</taxon>
        <taxon>Mucorales</taxon>
        <taxon>Mucorineae</taxon>
        <taxon>Rhizopodaceae</taxon>
        <taxon>Rhizopus</taxon>
    </lineage>
</organism>
<dbReference type="PANTHER" id="PTHR31840:SF1">
    <property type="entry name" value="COILED-COIL DOMAIN-CONTAINING PROTEIN 97"/>
    <property type="match status" value="1"/>
</dbReference>
<feature type="domain" description="CCD97-like C-terminal" evidence="2">
    <location>
        <begin position="83"/>
        <end position="267"/>
    </location>
</feature>
<comment type="caution">
    <text evidence="3">The sequence shown here is derived from an EMBL/GenBank/DDBJ whole genome shotgun (WGS) entry which is preliminary data.</text>
</comment>
<dbReference type="EMBL" id="PJQM01004277">
    <property type="protein sequence ID" value="RCH85038.1"/>
    <property type="molecule type" value="Genomic_DNA"/>
</dbReference>
<reference evidence="3 4" key="1">
    <citation type="journal article" date="2018" name="G3 (Bethesda)">
        <title>Phylogenetic and Phylogenomic Definition of Rhizopus Species.</title>
        <authorList>
            <person name="Gryganskyi A.P."/>
            <person name="Golan J."/>
            <person name="Dolatabadi S."/>
            <person name="Mondo S."/>
            <person name="Robb S."/>
            <person name="Idnurm A."/>
            <person name="Muszewska A."/>
            <person name="Steczkiewicz K."/>
            <person name="Masonjones S."/>
            <person name="Liao H.L."/>
            <person name="Gajdeczka M.T."/>
            <person name="Anike F."/>
            <person name="Vuek A."/>
            <person name="Anishchenko I.M."/>
            <person name="Voigt K."/>
            <person name="de Hoog G.S."/>
            <person name="Smith M.E."/>
            <person name="Heitman J."/>
            <person name="Vilgalys R."/>
            <person name="Stajich J.E."/>
        </authorList>
    </citation>
    <scope>NUCLEOTIDE SEQUENCE [LARGE SCALE GENOMIC DNA]</scope>
    <source>
        <strain evidence="3 4">LSU 92-RS-03</strain>
    </source>
</reference>
<dbReference type="STRING" id="4846.A0A367J527"/>
<dbReference type="Pfam" id="PF09747">
    <property type="entry name" value="CCD97-like_C"/>
    <property type="match status" value="1"/>
</dbReference>
<feature type="compositionally biased region" description="Acidic residues" evidence="1">
    <location>
        <begin position="199"/>
        <end position="210"/>
    </location>
</feature>
<accession>A0A367J527</accession>
<feature type="compositionally biased region" description="Basic and acidic residues" evidence="1">
    <location>
        <begin position="178"/>
        <end position="198"/>
    </location>
</feature>
<evidence type="ECO:0000259" key="2">
    <source>
        <dbReference type="Pfam" id="PF09747"/>
    </source>
</evidence>
<dbReference type="AlphaFoldDB" id="A0A367J527"/>
<feature type="compositionally biased region" description="Acidic residues" evidence="1">
    <location>
        <begin position="160"/>
        <end position="174"/>
    </location>
</feature>
<evidence type="ECO:0000256" key="1">
    <source>
        <dbReference type="SAM" id="MobiDB-lite"/>
    </source>
</evidence>
<name>A0A367J527_RHIST</name>
<dbReference type="OrthoDB" id="333176at2759"/>
<protein>
    <submittedName>
        <fullName evidence="3">Coiled-coil domain-containing protein 97</fullName>
    </submittedName>
</protein>